<dbReference type="AlphaFoldDB" id="A0A177LWF3"/>
<dbReference type="RefSeq" id="WP_064038544.1">
    <property type="nucleotide sequence ID" value="NZ_LUUH01000097.1"/>
</dbReference>
<evidence type="ECO:0000313" key="2">
    <source>
        <dbReference type="Proteomes" id="UP000077763"/>
    </source>
</evidence>
<dbReference type="Proteomes" id="UP000077763">
    <property type="component" value="Unassembled WGS sequence"/>
</dbReference>
<comment type="caution">
    <text evidence="1">The sequence shown here is derived from an EMBL/GenBank/DDBJ whole genome shotgun (WGS) entry which is preliminary data.</text>
</comment>
<evidence type="ECO:0000313" key="1">
    <source>
        <dbReference type="EMBL" id="OAH97593.1"/>
    </source>
</evidence>
<accession>A0A177LWF3</accession>
<reference evidence="1 2" key="1">
    <citation type="submission" date="2016-03" db="EMBL/GenBank/DDBJ databases">
        <authorList>
            <person name="Ploux O."/>
        </authorList>
    </citation>
    <scope>NUCLEOTIDE SEQUENCE [LARGE SCALE GENOMIC DNA]</scope>
    <source>
        <strain evidence="1 2">R-45371</strain>
    </source>
</reference>
<gene>
    <name evidence="1" type="ORF">A1353_22680</name>
</gene>
<sequence>MKAKELLVLRQVAIDLQQGKQFYDGNQKGIGDYFFDSLVADIESLRLYAGIHSKHFGLYRMLAKRFPFAIYYEVLETTAIVIAVLDLRRNPAWIRQQLNRDIDGFN</sequence>
<protein>
    <recommendedName>
        <fullName evidence="3">Type II toxin-antitoxin system RelE/ParE family toxin</fullName>
    </recommendedName>
</protein>
<organism evidence="1 2">
    <name type="scientific">Methylomonas methanica</name>
    <dbReference type="NCBI Taxonomy" id="421"/>
    <lineage>
        <taxon>Bacteria</taxon>
        <taxon>Pseudomonadati</taxon>
        <taxon>Pseudomonadota</taxon>
        <taxon>Gammaproteobacteria</taxon>
        <taxon>Methylococcales</taxon>
        <taxon>Methylococcaceae</taxon>
        <taxon>Methylomonas</taxon>
    </lineage>
</organism>
<name>A0A177LWF3_METMH</name>
<dbReference type="EMBL" id="LUUH01000097">
    <property type="protein sequence ID" value="OAH97593.1"/>
    <property type="molecule type" value="Genomic_DNA"/>
</dbReference>
<proteinExistence type="predicted"/>
<evidence type="ECO:0008006" key="3">
    <source>
        <dbReference type="Google" id="ProtNLM"/>
    </source>
</evidence>